<dbReference type="Proteomes" id="UP000192578">
    <property type="component" value="Unassembled WGS sequence"/>
</dbReference>
<evidence type="ECO:0000313" key="2">
    <source>
        <dbReference type="EMBL" id="OQV26246.1"/>
    </source>
</evidence>
<reference evidence="3" key="1">
    <citation type="submission" date="2017-01" db="EMBL/GenBank/DDBJ databases">
        <title>Comparative genomics of anhydrobiosis in the tardigrade Hypsibius dujardini.</title>
        <authorList>
            <person name="Yoshida Y."/>
            <person name="Koutsovoulos G."/>
            <person name="Laetsch D."/>
            <person name="Stevens L."/>
            <person name="Kumar S."/>
            <person name="Horikawa D."/>
            <person name="Ishino K."/>
            <person name="Komine S."/>
            <person name="Tomita M."/>
            <person name="Blaxter M."/>
            <person name="Arakawa K."/>
        </authorList>
    </citation>
    <scope>NUCLEOTIDE SEQUENCE [LARGE SCALE GENOMIC DNA]</scope>
    <source>
        <strain evidence="3">Z151</strain>
    </source>
</reference>
<dbReference type="CDD" id="cd03457">
    <property type="entry name" value="intradiol_dioxygenase_like"/>
    <property type="match status" value="1"/>
</dbReference>
<keyword evidence="1" id="KW-0732">Signal</keyword>
<accession>A0A1W0XFI9</accession>
<evidence type="ECO:0000313" key="3">
    <source>
        <dbReference type="Proteomes" id="UP000192578"/>
    </source>
</evidence>
<sequence length="360" mass="39512">MLLLISLGLVCSYLVGLTGAHLDDTAHGPSQDRAKRQVLMTQAQISLAHCSSQHHSHELHERARIRRGVLAESIRRGRFEKPVHHSDFSDFQRQAATLVAETSHHSNRTGLTTASDVFSGGNVPCLLSAQSRLGPFYVSGELIRRDIREDQPGIDLYVDFQFIDINTCRPVADLYVDVWHGNASAVYSGVPNNGNQADRSNFNKTFLRGIYPTNTDGVAQIITKFPGHYKGQATHIHLVTHLNGTVYANRTFSGGAVQYVGQLFLEDQLVVAVNELPPYNANLELITANADDYVFTQQTFGQSDPVAKYVLLGDRLEDGLLAWIPFGIDTKANESSPPGFILTAEGGVVNPDFKGWMPAG</sequence>
<keyword evidence="3" id="KW-1185">Reference proteome</keyword>
<gene>
    <name evidence="2" type="ORF">BV898_00364</name>
</gene>
<dbReference type="SUPFAM" id="SSF49482">
    <property type="entry name" value="Aromatic compound dioxygenase"/>
    <property type="match status" value="1"/>
</dbReference>
<name>A0A1W0XFI9_HYPEX</name>
<dbReference type="OrthoDB" id="10021862at2759"/>
<dbReference type="PANTHER" id="PTHR34315">
    <property type="match status" value="1"/>
</dbReference>
<evidence type="ECO:0000256" key="1">
    <source>
        <dbReference type="SAM" id="SignalP"/>
    </source>
</evidence>
<dbReference type="Gene3D" id="2.60.130.10">
    <property type="entry name" value="Aromatic compound dioxygenase"/>
    <property type="match status" value="1"/>
</dbReference>
<proteinExistence type="predicted"/>
<evidence type="ECO:0008006" key="4">
    <source>
        <dbReference type="Google" id="ProtNLM"/>
    </source>
</evidence>
<dbReference type="GO" id="GO:0016702">
    <property type="term" value="F:oxidoreductase activity, acting on single donors with incorporation of molecular oxygen, incorporation of two atoms of oxygen"/>
    <property type="evidence" value="ECO:0007669"/>
    <property type="project" value="InterPro"/>
</dbReference>
<feature type="chain" id="PRO_5012167310" description="Intradiol ring-cleavage dioxygenases domain-containing protein" evidence="1">
    <location>
        <begin position="21"/>
        <end position="360"/>
    </location>
</feature>
<feature type="signal peptide" evidence="1">
    <location>
        <begin position="1"/>
        <end position="20"/>
    </location>
</feature>
<dbReference type="InterPro" id="IPR015889">
    <property type="entry name" value="Intradiol_dOase_core"/>
</dbReference>
<comment type="caution">
    <text evidence="2">The sequence shown here is derived from an EMBL/GenBank/DDBJ whole genome shotgun (WGS) entry which is preliminary data.</text>
</comment>
<organism evidence="2 3">
    <name type="scientific">Hypsibius exemplaris</name>
    <name type="common">Freshwater tardigrade</name>
    <dbReference type="NCBI Taxonomy" id="2072580"/>
    <lineage>
        <taxon>Eukaryota</taxon>
        <taxon>Metazoa</taxon>
        <taxon>Ecdysozoa</taxon>
        <taxon>Tardigrada</taxon>
        <taxon>Eutardigrada</taxon>
        <taxon>Parachela</taxon>
        <taxon>Hypsibioidea</taxon>
        <taxon>Hypsibiidae</taxon>
        <taxon>Hypsibius</taxon>
    </lineage>
</organism>
<dbReference type="AlphaFoldDB" id="A0A1W0XFI9"/>
<dbReference type="GO" id="GO:0005506">
    <property type="term" value="F:iron ion binding"/>
    <property type="evidence" value="ECO:0007669"/>
    <property type="project" value="InterPro"/>
</dbReference>
<dbReference type="PANTHER" id="PTHR34315:SF1">
    <property type="entry name" value="INTRADIOL RING-CLEAVAGE DIOXYGENASES DOMAIN-CONTAINING PROTEIN-RELATED"/>
    <property type="match status" value="1"/>
</dbReference>
<protein>
    <recommendedName>
        <fullName evidence="4">Intradiol ring-cleavage dioxygenases domain-containing protein</fullName>
    </recommendedName>
</protein>
<dbReference type="EMBL" id="MTYJ01000001">
    <property type="protein sequence ID" value="OQV26246.1"/>
    <property type="molecule type" value="Genomic_DNA"/>
</dbReference>